<sequence length="143" mass="15027">MASPKRDNARAARILVDAALFGDRKACETHKITDRTLRNYRAALETDTELSALYAQLSSLVTTQTWAGELNSTLTTLIRKLGGMTQELPGSTAENIGAVTGAIKVLSEIAITREVLGHGEVSDAGDGQPDQSNPEAGGADSTA</sequence>
<feature type="region of interest" description="Disordered" evidence="1">
    <location>
        <begin position="119"/>
        <end position="143"/>
    </location>
</feature>
<evidence type="ECO:0000256" key="1">
    <source>
        <dbReference type="SAM" id="MobiDB-lite"/>
    </source>
</evidence>
<dbReference type="RefSeq" id="WP_189062860.1">
    <property type="nucleotide sequence ID" value="NZ_BMQG01000030.1"/>
</dbReference>
<evidence type="ECO:0000313" key="3">
    <source>
        <dbReference type="Proteomes" id="UP000600547"/>
    </source>
</evidence>
<proteinExistence type="predicted"/>
<protein>
    <submittedName>
        <fullName evidence="2">Uncharacterized protein</fullName>
    </submittedName>
</protein>
<dbReference type="EMBL" id="BMQG01000030">
    <property type="protein sequence ID" value="GGM59493.1"/>
    <property type="molecule type" value="Genomic_DNA"/>
</dbReference>
<dbReference type="Proteomes" id="UP000600547">
    <property type="component" value="Unassembled WGS sequence"/>
</dbReference>
<comment type="caution">
    <text evidence="2">The sequence shown here is derived from an EMBL/GenBank/DDBJ whole genome shotgun (WGS) entry which is preliminary data.</text>
</comment>
<name>A0A8H9LDB2_9DEIO</name>
<keyword evidence="3" id="KW-1185">Reference proteome</keyword>
<organism evidence="2 3">
    <name type="scientific">Deinococcus arenae</name>
    <dbReference type="NCBI Taxonomy" id="1452751"/>
    <lineage>
        <taxon>Bacteria</taxon>
        <taxon>Thermotogati</taxon>
        <taxon>Deinococcota</taxon>
        <taxon>Deinococci</taxon>
        <taxon>Deinococcales</taxon>
        <taxon>Deinococcaceae</taxon>
        <taxon>Deinococcus</taxon>
    </lineage>
</organism>
<accession>A0A8H9LDB2</accession>
<evidence type="ECO:0000313" key="2">
    <source>
        <dbReference type="EMBL" id="GGM59493.1"/>
    </source>
</evidence>
<gene>
    <name evidence="2" type="ORF">GCM10008956_38930</name>
</gene>
<dbReference type="AlphaFoldDB" id="A0A8H9LDB2"/>
<reference evidence="3" key="1">
    <citation type="journal article" date="2019" name="Int. J. Syst. Evol. Microbiol.">
        <title>The Global Catalogue of Microorganisms (GCM) 10K type strain sequencing project: providing services to taxonomists for standard genome sequencing and annotation.</title>
        <authorList>
            <consortium name="The Broad Institute Genomics Platform"/>
            <consortium name="The Broad Institute Genome Sequencing Center for Infectious Disease"/>
            <person name="Wu L."/>
            <person name="Ma J."/>
        </authorList>
    </citation>
    <scope>NUCLEOTIDE SEQUENCE [LARGE SCALE GENOMIC DNA]</scope>
    <source>
        <strain evidence="3">JCM 31047</strain>
    </source>
</reference>